<proteinExistence type="predicted"/>
<name>A0A645DPU0_9ZZZZ</name>
<sequence length="132" mass="13983">MAGPSGNAAVSISSTAFPFSVRTGISFLREPSIASAQAFNVSALRLPTATSNFPVWSKIGILPSFCMKHISLSSNLILSFNALVAMTSSMRFASRIGFSPSMETSAMLPRVVMPRMLKSASWALLPASAQIP</sequence>
<accession>A0A645DPU0</accession>
<dbReference type="AlphaFoldDB" id="A0A645DPU0"/>
<comment type="caution">
    <text evidence="1">The sequence shown here is derived from an EMBL/GenBank/DDBJ whole genome shotgun (WGS) entry which is preliminary data.</text>
</comment>
<dbReference type="EMBL" id="VSSQ01038334">
    <property type="protein sequence ID" value="MPM91239.1"/>
    <property type="molecule type" value="Genomic_DNA"/>
</dbReference>
<organism evidence="1">
    <name type="scientific">bioreactor metagenome</name>
    <dbReference type="NCBI Taxonomy" id="1076179"/>
    <lineage>
        <taxon>unclassified sequences</taxon>
        <taxon>metagenomes</taxon>
        <taxon>ecological metagenomes</taxon>
    </lineage>
</organism>
<gene>
    <name evidence="1" type="ORF">SDC9_138366</name>
</gene>
<evidence type="ECO:0000313" key="1">
    <source>
        <dbReference type="EMBL" id="MPM91239.1"/>
    </source>
</evidence>
<reference evidence="1" key="1">
    <citation type="submission" date="2019-08" db="EMBL/GenBank/DDBJ databases">
        <authorList>
            <person name="Kucharzyk K."/>
            <person name="Murdoch R.W."/>
            <person name="Higgins S."/>
            <person name="Loffler F."/>
        </authorList>
    </citation>
    <scope>NUCLEOTIDE SEQUENCE</scope>
</reference>
<protein>
    <submittedName>
        <fullName evidence="1">Uncharacterized protein</fullName>
    </submittedName>
</protein>